<dbReference type="Gene3D" id="3.20.20.140">
    <property type="entry name" value="Metal-dependent hydrolases"/>
    <property type="match status" value="1"/>
</dbReference>
<keyword evidence="2" id="KW-1185">Reference proteome</keyword>
<dbReference type="PANTHER" id="PTHR43135">
    <property type="entry name" value="ALPHA-D-RIBOSE 1-METHYLPHOSPHONATE 5-TRIPHOSPHATE DIPHOSPHATASE"/>
    <property type="match status" value="1"/>
</dbReference>
<sequence length="345" mass="35846">MSFLQHSSRARIMSTGELGTRVPLLGDAHVHLGLIDQTLLLAGGIGRVQELGWIPEVAAQWRADADAAASTDPGTGGYPEISIAGAFLTAPGGYPSDRAWAPAGAVRAVQSVADAGNIDALAAVAEQVAVGASVIKVTLNSDAGPVLDDATLAAIVLSASSAQLRVVAHVEGIGQCARAIAARVDVLAHTPFTESIPDALLKQAVVQGQQWISTIDIHGYGTPDARQTVSRDIALDNLRRFVDLGGIVIYGTDLGNGKLPVGVNAREVRALQGAGMSADDVMVAMTAWWRTMPLGDSLVADDSRGNERVTFVPGPGVPENFAGSADFADWLSHARVVAARELENL</sequence>
<dbReference type="Proteomes" id="UP000524237">
    <property type="component" value="Unassembled WGS sequence"/>
</dbReference>
<evidence type="ECO:0008006" key="3">
    <source>
        <dbReference type="Google" id="ProtNLM"/>
    </source>
</evidence>
<dbReference type="SUPFAM" id="SSF51556">
    <property type="entry name" value="Metallo-dependent hydrolases"/>
    <property type="match status" value="1"/>
</dbReference>
<dbReference type="EMBL" id="JACGWU010000006">
    <property type="protein sequence ID" value="MBA8829705.1"/>
    <property type="molecule type" value="Genomic_DNA"/>
</dbReference>
<evidence type="ECO:0000313" key="1">
    <source>
        <dbReference type="EMBL" id="MBA8829705.1"/>
    </source>
</evidence>
<dbReference type="PANTHER" id="PTHR43135:SF3">
    <property type="entry name" value="ALPHA-D-RIBOSE 1-METHYLPHOSPHONATE 5-TRIPHOSPHATE DIPHOSPHATASE"/>
    <property type="match status" value="1"/>
</dbReference>
<reference evidence="1 2" key="1">
    <citation type="submission" date="2020-07" db="EMBL/GenBank/DDBJ databases">
        <title>Sequencing the genomes of 1000 actinobacteria strains.</title>
        <authorList>
            <person name="Klenk H.-P."/>
        </authorList>
    </citation>
    <scope>NUCLEOTIDE SEQUENCE [LARGE SCALE GENOMIC DNA]</scope>
    <source>
        <strain evidence="1 2">DSM 23737</strain>
    </source>
</reference>
<gene>
    <name evidence="1" type="ORF">FB555_001821</name>
</gene>
<dbReference type="AlphaFoldDB" id="A0A7W3JUZ8"/>
<dbReference type="InterPro" id="IPR051781">
    <property type="entry name" value="Metallo-dep_Hydrolase"/>
</dbReference>
<protein>
    <recommendedName>
        <fullName evidence="3">Imidazolonepropionase</fullName>
    </recommendedName>
</protein>
<proteinExistence type="predicted"/>
<evidence type="ECO:0000313" key="2">
    <source>
        <dbReference type="Proteomes" id="UP000524237"/>
    </source>
</evidence>
<dbReference type="InterPro" id="IPR032466">
    <property type="entry name" value="Metal_Hydrolase"/>
</dbReference>
<name>A0A7W3JUZ8_9MICO</name>
<dbReference type="RefSeq" id="WP_182485125.1">
    <property type="nucleotide sequence ID" value="NZ_JACGWU010000006.1"/>
</dbReference>
<comment type="caution">
    <text evidence="1">The sequence shown here is derived from an EMBL/GenBank/DDBJ whole genome shotgun (WGS) entry which is preliminary data.</text>
</comment>
<accession>A0A7W3JUZ8</accession>
<organism evidence="1 2">
    <name type="scientific">Alpinimonas psychrophila</name>
    <dbReference type="NCBI Taxonomy" id="748908"/>
    <lineage>
        <taxon>Bacteria</taxon>
        <taxon>Bacillati</taxon>
        <taxon>Actinomycetota</taxon>
        <taxon>Actinomycetes</taxon>
        <taxon>Micrococcales</taxon>
        <taxon>Microbacteriaceae</taxon>
        <taxon>Alpinimonas</taxon>
    </lineage>
</organism>